<evidence type="ECO:0000313" key="9">
    <source>
        <dbReference type="Proteomes" id="UP001629214"/>
    </source>
</evidence>
<feature type="binding site" evidence="6">
    <location>
        <begin position="140"/>
        <end position="143"/>
    </location>
    <ligand>
        <name>FMN</name>
        <dbReference type="ChEBI" id="CHEBI:58210"/>
    </ligand>
</feature>
<dbReference type="Pfam" id="PF02525">
    <property type="entry name" value="Flavodoxin_2"/>
    <property type="match status" value="1"/>
</dbReference>
<accession>A0ABW8ZFC0</accession>
<dbReference type="InterPro" id="IPR050104">
    <property type="entry name" value="FMN-dep_NADH:Q_OxRdtase_AzoR1"/>
</dbReference>
<dbReference type="InterPro" id="IPR003680">
    <property type="entry name" value="Flavodoxin_fold"/>
</dbReference>
<comment type="caution">
    <text evidence="6">Lacks conserved residue(s) required for the propagation of feature annotation.</text>
</comment>
<comment type="caution">
    <text evidence="8">The sequence shown here is derived from an EMBL/GenBank/DDBJ whole genome shotgun (WGS) entry which is preliminary data.</text>
</comment>
<protein>
    <recommendedName>
        <fullName evidence="6">FMN dependent NADH:quinone oxidoreductase</fullName>
        <ecNumber evidence="6">1.6.5.-</ecNumber>
    </recommendedName>
    <alternativeName>
        <fullName evidence="6">Azo-dye reductase</fullName>
    </alternativeName>
    <alternativeName>
        <fullName evidence="6">FMN-dependent NADH-azo compound oxidoreductase</fullName>
    </alternativeName>
    <alternativeName>
        <fullName evidence="6">FMN-dependent NADH-azoreductase</fullName>
        <ecNumber evidence="6">1.7.1.17</ecNumber>
    </alternativeName>
</protein>
<keyword evidence="9" id="KW-1185">Reference proteome</keyword>
<dbReference type="EC" id="1.6.5.-" evidence="6"/>
<name>A0ABW8ZFC0_9BURK</name>
<comment type="catalytic activity">
    <reaction evidence="6">
        <text>2 a quinone + NADH + H(+) = 2 a 1,4-benzosemiquinone + NAD(+)</text>
        <dbReference type="Rhea" id="RHEA:65952"/>
        <dbReference type="ChEBI" id="CHEBI:15378"/>
        <dbReference type="ChEBI" id="CHEBI:57540"/>
        <dbReference type="ChEBI" id="CHEBI:57945"/>
        <dbReference type="ChEBI" id="CHEBI:132124"/>
        <dbReference type="ChEBI" id="CHEBI:134225"/>
    </reaction>
</comment>
<evidence type="ECO:0000256" key="5">
    <source>
        <dbReference type="ARBA" id="ARBA00048542"/>
    </source>
</evidence>
<evidence type="ECO:0000313" key="8">
    <source>
        <dbReference type="EMBL" id="MFL9880634.1"/>
    </source>
</evidence>
<feature type="domain" description="Flavodoxin-like fold" evidence="7">
    <location>
        <begin position="3"/>
        <end position="200"/>
    </location>
</feature>
<dbReference type="Gene3D" id="3.40.50.360">
    <property type="match status" value="1"/>
</dbReference>
<comment type="catalytic activity">
    <reaction evidence="5">
        <text>N,N-dimethyl-1,4-phenylenediamine + anthranilate + 2 NAD(+) = 2-(4-dimethylaminophenyl)diazenylbenzoate + 2 NADH + 2 H(+)</text>
        <dbReference type="Rhea" id="RHEA:55872"/>
        <dbReference type="ChEBI" id="CHEBI:15378"/>
        <dbReference type="ChEBI" id="CHEBI:15783"/>
        <dbReference type="ChEBI" id="CHEBI:16567"/>
        <dbReference type="ChEBI" id="CHEBI:57540"/>
        <dbReference type="ChEBI" id="CHEBI:57945"/>
        <dbReference type="ChEBI" id="CHEBI:71579"/>
        <dbReference type="EC" id="1.7.1.17"/>
    </reaction>
    <physiologicalReaction direction="right-to-left" evidence="5">
        <dbReference type="Rhea" id="RHEA:55874"/>
    </physiologicalReaction>
</comment>
<feature type="binding site" evidence="6">
    <location>
        <begin position="96"/>
        <end position="99"/>
    </location>
    <ligand>
        <name>FMN</name>
        <dbReference type="ChEBI" id="CHEBI:58210"/>
    </ligand>
</feature>
<reference evidence="8 9" key="1">
    <citation type="journal article" date="2024" name="Chem. Sci.">
        <title>Discovery of megapolipeptins by genome mining of a Burkholderiales bacteria collection.</title>
        <authorList>
            <person name="Paulo B.S."/>
            <person name="Recchia M.J.J."/>
            <person name="Lee S."/>
            <person name="Fergusson C.H."/>
            <person name="Romanowski S.B."/>
            <person name="Hernandez A."/>
            <person name="Krull N."/>
            <person name="Liu D.Y."/>
            <person name="Cavanagh H."/>
            <person name="Bos A."/>
            <person name="Gray C.A."/>
            <person name="Murphy B.T."/>
            <person name="Linington R.G."/>
            <person name="Eustaquio A.S."/>
        </authorList>
    </citation>
    <scope>NUCLEOTIDE SEQUENCE [LARGE SCALE GENOMIC DNA]</scope>
    <source>
        <strain evidence="8 9">RL21-008-BIB-B</strain>
    </source>
</reference>
<comment type="function">
    <text evidence="6">Also exhibits azoreductase activity. Catalyzes the reductive cleavage of the azo bond in aromatic azo compounds to the corresponding amines.</text>
</comment>
<keyword evidence="4 6" id="KW-0520">NAD</keyword>
<feature type="binding site" evidence="6">
    <location>
        <position position="10"/>
    </location>
    <ligand>
        <name>FMN</name>
        <dbReference type="ChEBI" id="CHEBI:58210"/>
    </ligand>
</feature>
<dbReference type="EC" id="1.7.1.17" evidence="6"/>
<evidence type="ECO:0000256" key="1">
    <source>
        <dbReference type="ARBA" id="ARBA00022630"/>
    </source>
</evidence>
<sequence>MSTLLHIDSSARFTGSITRQLSAAYAEQWQAKNVGGKVVRRDLAKDTLPHITEALIGAYYTPADKRSAEQQSIIALSDTLVDELLAADTLVIGIPMYNFAPPSAFKAWIDHICRVGRTFGYTDKGATGLVTGKRAIVILSRGGVYSEGPAQALEFQGTYIRGVLGFLGITDVELVIAEGVSMGEEKTKQAIAQAQEQISANV</sequence>
<evidence type="ECO:0000259" key="7">
    <source>
        <dbReference type="Pfam" id="PF02525"/>
    </source>
</evidence>
<dbReference type="PANTHER" id="PTHR43741">
    <property type="entry name" value="FMN-DEPENDENT NADH-AZOREDUCTASE 1"/>
    <property type="match status" value="1"/>
</dbReference>
<dbReference type="InterPro" id="IPR029039">
    <property type="entry name" value="Flavoprotein-like_sf"/>
</dbReference>
<comment type="cofactor">
    <cofactor evidence="6">
        <name>FMN</name>
        <dbReference type="ChEBI" id="CHEBI:58210"/>
    </cofactor>
    <text evidence="6">Binds 1 FMN per subunit.</text>
</comment>
<dbReference type="RefSeq" id="WP_408169656.1">
    <property type="nucleotide sequence ID" value="NZ_JAQQFR010000014.1"/>
</dbReference>
<keyword evidence="2 6" id="KW-0288">FMN</keyword>
<keyword evidence="3 6" id="KW-0560">Oxidoreductase</keyword>
<dbReference type="Proteomes" id="UP001629214">
    <property type="component" value="Unassembled WGS sequence"/>
</dbReference>
<evidence type="ECO:0000256" key="6">
    <source>
        <dbReference type="HAMAP-Rule" id="MF_01216"/>
    </source>
</evidence>
<dbReference type="PANTHER" id="PTHR43741:SF4">
    <property type="entry name" value="FMN-DEPENDENT NADH:QUINONE OXIDOREDUCTASE"/>
    <property type="match status" value="1"/>
</dbReference>
<dbReference type="InterPro" id="IPR023048">
    <property type="entry name" value="NADH:quinone_OxRdtase_FMN_depd"/>
</dbReference>
<proteinExistence type="inferred from homology"/>
<evidence type="ECO:0000256" key="2">
    <source>
        <dbReference type="ARBA" id="ARBA00022643"/>
    </source>
</evidence>
<evidence type="ECO:0000256" key="3">
    <source>
        <dbReference type="ARBA" id="ARBA00023002"/>
    </source>
</evidence>
<evidence type="ECO:0000256" key="4">
    <source>
        <dbReference type="ARBA" id="ARBA00023027"/>
    </source>
</evidence>
<comment type="function">
    <text evidence="6">Quinone reductase that provides resistance to thiol-specific stress caused by electrophilic quinones.</text>
</comment>
<keyword evidence="1 6" id="KW-0285">Flavoprotein</keyword>
<dbReference type="EMBL" id="JAQQFR010000014">
    <property type="protein sequence ID" value="MFL9880634.1"/>
    <property type="molecule type" value="Genomic_DNA"/>
</dbReference>
<dbReference type="HAMAP" id="MF_01216">
    <property type="entry name" value="Azoreductase_type1"/>
    <property type="match status" value="1"/>
</dbReference>
<dbReference type="SUPFAM" id="SSF52218">
    <property type="entry name" value="Flavoproteins"/>
    <property type="match status" value="1"/>
</dbReference>
<comment type="subunit">
    <text evidence="6">Homodimer.</text>
</comment>
<comment type="similarity">
    <text evidence="6">Belongs to the azoreductase type 1 family.</text>
</comment>
<organism evidence="8 9">
    <name type="scientific">Herbaspirillum rhizosphaerae</name>
    <dbReference type="NCBI Taxonomy" id="346179"/>
    <lineage>
        <taxon>Bacteria</taxon>
        <taxon>Pseudomonadati</taxon>
        <taxon>Pseudomonadota</taxon>
        <taxon>Betaproteobacteria</taxon>
        <taxon>Burkholderiales</taxon>
        <taxon>Oxalobacteraceae</taxon>
        <taxon>Herbaspirillum</taxon>
    </lineage>
</organism>
<gene>
    <name evidence="6" type="primary">azoR</name>
    <name evidence="8" type="ORF">PQR63_19715</name>
</gene>